<comment type="caution">
    <text evidence="3">The sequence shown here is derived from an EMBL/GenBank/DDBJ whole genome shotgun (WGS) entry which is preliminary data.</text>
</comment>
<dbReference type="InterPro" id="IPR026444">
    <property type="entry name" value="Secre_tail"/>
</dbReference>
<dbReference type="Proteomes" id="UP000326570">
    <property type="component" value="Unassembled WGS sequence"/>
</dbReference>
<sequence>MRQTFTRKCSFLKWALWLALFLPAISRAQTSITPGGNVLQDFNSMSINSPTGSVPAGWFVSKTNGVRNVTAFPTSTATERIGGNNISSSASNGIYNFGDGTTNTDRAVGGLASGSASQTVNIYTQLRNTGTAQIPNFTISYDVEQYRNGTNAAGFWIKLYYSTNGTSWTAAGPDFETIVGPNGDNNGYTPAPGNVFSVTAKQLPVSLNQNSVLYLAWSYSVASGTTTSSAPALGLDNVKIEAGGTISTTPNPVPAITGISPNTAAAGSANVAFTVTGSNFTGSSVINFNGVAKATTFVSATQLTATLTSADLATAGNVPVTVTTPTPGGGTSNTETFTITPAAQPITYLSIVPGDSVQENFTIGTSTTASLPLGWYVGKDNAAVRTVTSFSAAVSETEQRAGNNMSSSATSGIYNYASGDPTTVTDRAVGGLSSGSAAKNVNIFAHLKNTSTSNIPEFTISYDVEKYRNGTNAAGFRIQLYYSTDGTSWNSAGTAFETAFPTDANNNGSTPAPAQTVSVKDEKLQVALSGGNELYLAWNYSVASGTTTSNAQALGIDNIKIKASGVQVPNPVPVITTLSPNNAAAGSAGFTLTINGSGFVSNSAVSFNGATKTTTFISASQLTVSISSVELATAGSVPVVVTNPTPGGGTSNTVNFTITPATQPTISTTGTLTAFSTTVGMPTAAQTYQVSGAGLTNDITVTAPAGFQISLTSGSGYGNSLTLSQTNGSVSPATIYARYNPTVSGTVTGNIVHASAGAASRNVAVSGSALSAEPTTQASLSFGTVTASSIVVNLSGGNGQKNLLLVREGSAVNATPVDGTTYNSAAFGSGTQLGTGNYVVYAGSGNSVTVTGLQGGTTYYFAVFAFNDDNNAGGENYLTTAPGTGNQATGLGAPNTYTWNVASGNWTTATSWSPARTTPAVNDILVFNGATQPTPAVNLDFSSAVTIGQLKFINSANPTFTVAANRTINIDNAVAGTDFLVEVNSHLIVSNSATSALTIQLASGETGVVNGGITFRGANTATHRLLAADNNSLVFESGSTFVTGTNFSGNAFGTTSLNSVWFKDGATYIHRNGSNPFGAGAPNAVVTFASNSHYLFDSQSGLPSLSGRVYGNLEFDNPAFVQNMTGGSALTVNNLTITNVTTANFNLTNGITILGDLRIETGDVGFTPTGSASANASVEIKGDIILNGGTLTFNPAQANNDFLSFTGTGTQTIRGTGAITIGNNATTTIAAGTTISLQRNLAIGANLNVNGAFNMAPTATITFNGSAVRTIGGSGTVAFSNMTVDGAGVGLNNALQVGRLLTLNSNLATNGRSFTLLSDATGTALVVNNGGAVIGTATMQRYIEPGLNSGLGYRHYASPVVSTTVADLATSGFVPTVNAAYNTAVKPAAIRPFPTVFAYNQSRLNDDSARFSEFTHGWESPASLGTALVPGRGYTVNIAASGTVDFTGTLNNGTVNVGMLSRGTTAGSGWHLLGNPYPAPIDWDRVSLPTGVDNALYVFRSNGRYTGQYVSYVNGIGPAGADLLPAMQAFFVRVNSGSPSFSFSNAARLASYADPAFHRIAKPADTRPLLQLNLKNAAGSADELYVYQQAGATLNDDAAFDAYKIEGNGPTMPTLYAMTPNNKALSISGLPVLTQETIIPLGVYVGTAGNYTFQTVQLVNFPTSTEVFLEDRQTGSIQNLRANQAYTCQLAAGSNTTRFVLRFRPQTRVSGTAEALVASLQEAVVYPNPATEQGFTLRAGGLKAEKLQVMLYNQVGQLIESRTIVPENGTVEAKFLSNKLPKGIYTLKLLTSDSQVAKKVVLQ</sequence>
<dbReference type="NCBIfam" id="TIGR04183">
    <property type="entry name" value="Por_Secre_tail"/>
    <property type="match status" value="1"/>
</dbReference>
<evidence type="ECO:0000313" key="3">
    <source>
        <dbReference type="EMBL" id="KAA9340149.1"/>
    </source>
</evidence>
<protein>
    <submittedName>
        <fullName evidence="3">T9SS type A sorting domain-containing protein</fullName>
    </submittedName>
</protein>
<evidence type="ECO:0000256" key="1">
    <source>
        <dbReference type="SAM" id="SignalP"/>
    </source>
</evidence>
<feature type="chain" id="PRO_5024891198" evidence="1">
    <location>
        <begin position="29"/>
        <end position="1803"/>
    </location>
</feature>
<dbReference type="Pfam" id="PF18962">
    <property type="entry name" value="Por_Secre_tail"/>
    <property type="match status" value="1"/>
</dbReference>
<dbReference type="EMBL" id="VTWT01000003">
    <property type="protein sequence ID" value="KAA9340149.1"/>
    <property type="molecule type" value="Genomic_DNA"/>
</dbReference>
<dbReference type="InterPro" id="IPR036116">
    <property type="entry name" value="FN3_sf"/>
</dbReference>
<keyword evidence="4" id="KW-1185">Reference proteome</keyword>
<evidence type="ECO:0000259" key="2">
    <source>
        <dbReference type="Pfam" id="PF18962"/>
    </source>
</evidence>
<dbReference type="Gene3D" id="2.60.40.10">
    <property type="entry name" value="Immunoglobulins"/>
    <property type="match status" value="3"/>
</dbReference>
<accession>A0A5N1J4Z5</accession>
<feature type="signal peptide" evidence="1">
    <location>
        <begin position="1"/>
        <end position="28"/>
    </location>
</feature>
<gene>
    <name evidence="3" type="ORF">F0P94_07310</name>
</gene>
<organism evidence="3 4">
    <name type="scientific">Adhaeribacter soli</name>
    <dbReference type="NCBI Taxonomy" id="2607655"/>
    <lineage>
        <taxon>Bacteria</taxon>
        <taxon>Pseudomonadati</taxon>
        <taxon>Bacteroidota</taxon>
        <taxon>Cytophagia</taxon>
        <taxon>Cytophagales</taxon>
        <taxon>Hymenobacteraceae</taxon>
        <taxon>Adhaeribacter</taxon>
    </lineage>
</organism>
<proteinExistence type="predicted"/>
<dbReference type="SUPFAM" id="SSF81296">
    <property type="entry name" value="E set domains"/>
    <property type="match status" value="2"/>
</dbReference>
<dbReference type="SUPFAM" id="SSF49265">
    <property type="entry name" value="Fibronectin type III"/>
    <property type="match status" value="1"/>
</dbReference>
<keyword evidence="1" id="KW-0732">Signal</keyword>
<dbReference type="InterPro" id="IPR013783">
    <property type="entry name" value="Ig-like_fold"/>
</dbReference>
<name>A0A5N1J4Z5_9BACT</name>
<dbReference type="InterPro" id="IPR014756">
    <property type="entry name" value="Ig_E-set"/>
</dbReference>
<feature type="domain" description="Secretion system C-terminal sorting" evidence="2">
    <location>
        <begin position="1725"/>
        <end position="1801"/>
    </location>
</feature>
<evidence type="ECO:0000313" key="4">
    <source>
        <dbReference type="Proteomes" id="UP000326570"/>
    </source>
</evidence>
<reference evidence="3 4" key="1">
    <citation type="submission" date="2019-09" db="EMBL/GenBank/DDBJ databases">
        <title>Genome sequence of Adhaeribacter sp. M2.</title>
        <authorList>
            <person name="Srinivasan S."/>
        </authorList>
    </citation>
    <scope>NUCLEOTIDE SEQUENCE [LARGE SCALE GENOMIC DNA]</scope>
    <source>
        <strain evidence="3 4">M2</strain>
    </source>
</reference>
<dbReference type="RefSeq" id="WP_150903221.1">
    <property type="nucleotide sequence ID" value="NZ_VTWT01000003.1"/>
</dbReference>